<dbReference type="SUPFAM" id="SSF56801">
    <property type="entry name" value="Acetyl-CoA synthetase-like"/>
    <property type="match status" value="1"/>
</dbReference>
<dbReference type="SMART" id="SM00823">
    <property type="entry name" value="PKS_PP"/>
    <property type="match status" value="1"/>
</dbReference>
<feature type="non-terminal residue" evidence="6">
    <location>
        <position position="1"/>
    </location>
</feature>
<accession>A0A167GNP0</accession>
<feature type="domain" description="Carrier" evidence="5">
    <location>
        <begin position="481"/>
        <end position="556"/>
    </location>
</feature>
<dbReference type="Pfam" id="PF00501">
    <property type="entry name" value="AMP-binding"/>
    <property type="match status" value="1"/>
</dbReference>
<dbReference type="Proteomes" id="UP000076503">
    <property type="component" value="Unassembled WGS sequence"/>
</dbReference>
<dbReference type="PROSITE" id="PS50075">
    <property type="entry name" value="CARRIER"/>
    <property type="match status" value="1"/>
</dbReference>
<sequence>ANQLAHYLKAQGVKAQTLVGLCVERSVDMVVGILGILKAGAAYVPLDPAYPQARLAYMLNDSGVNLVLSQSWLTLPQESAVEVLYLDKGDIFVGQAQENPEVVGDLGPDSAVYMIYTSGSTGRPKGVIIEQRNLLNFRQVFEHQLEQLGAQNSNWLWHGSFAFDASIKGILILCSGNTLVVASEREALSPSQLLALTAQHDIQVLNLTPALVPVMLDCLEQGDRGHLHLMIGGEALGKALWDRVAAYGTRYDRQALNLYGPTETTINASYAVIDGEVMPHIGKPVANTQFYVMDNRQQLVPAGVVGELYIGGAGLARGYLNRDELTAEKFVANSYFDPKDSSSCQRLYRSGDLVRWRANGELEFIGRVDHQVKVRGLRIELGEIEQRLVEDAGVREAVVLAREAGNNDNRLVAYLVPREGLTDEAVFTEAVREQLRKTLPDYMVPAAFVVLEALPLNTNGKLDRNALPEPDLDRLTVEYSAPQTETEKALALIWQQLLGIARVGLGDNFFDLGGHSLLAIKLAARCGEAFKVTLPLREIFNQPELAALAAFIDDCDRGLQAPSIQ</sequence>
<dbReference type="Gene3D" id="3.40.50.980">
    <property type="match status" value="2"/>
</dbReference>
<evidence type="ECO:0000256" key="3">
    <source>
        <dbReference type="ARBA" id="ARBA00022450"/>
    </source>
</evidence>
<dbReference type="Pfam" id="PF00550">
    <property type="entry name" value="PP-binding"/>
    <property type="match status" value="1"/>
</dbReference>
<dbReference type="PATRIC" id="fig|1365251.3.peg.216"/>
<reference evidence="6 7" key="1">
    <citation type="submission" date="2013-07" db="EMBL/GenBank/DDBJ databases">
        <title>Comparative Genomic and Metabolomic Analysis of Twelve Strains of Pseudoalteromonas luteoviolacea.</title>
        <authorList>
            <person name="Vynne N.G."/>
            <person name="Mansson M."/>
            <person name="Gram L."/>
        </authorList>
    </citation>
    <scope>NUCLEOTIDE SEQUENCE [LARGE SCALE GENOMIC DNA]</scope>
    <source>
        <strain evidence="6 7">H33</strain>
    </source>
</reference>
<comment type="cofactor">
    <cofactor evidence="1">
        <name>pantetheine 4'-phosphate</name>
        <dbReference type="ChEBI" id="CHEBI:47942"/>
    </cofactor>
</comment>
<dbReference type="InterPro" id="IPR036736">
    <property type="entry name" value="ACP-like_sf"/>
</dbReference>
<dbReference type="PANTHER" id="PTHR45527:SF1">
    <property type="entry name" value="FATTY ACID SYNTHASE"/>
    <property type="match status" value="1"/>
</dbReference>
<keyword evidence="3" id="KW-0596">Phosphopantetheine</keyword>
<dbReference type="GO" id="GO:0043041">
    <property type="term" value="P:amino acid activation for nonribosomal peptide biosynthetic process"/>
    <property type="evidence" value="ECO:0007669"/>
    <property type="project" value="TreeGrafter"/>
</dbReference>
<evidence type="ECO:0000256" key="4">
    <source>
        <dbReference type="ARBA" id="ARBA00022553"/>
    </source>
</evidence>
<dbReference type="PANTHER" id="PTHR45527">
    <property type="entry name" value="NONRIBOSOMAL PEPTIDE SYNTHETASE"/>
    <property type="match status" value="1"/>
</dbReference>
<dbReference type="InterPro" id="IPR010071">
    <property type="entry name" value="AA_adenyl_dom"/>
</dbReference>
<dbReference type="EMBL" id="AUXZ01000004">
    <property type="protein sequence ID" value="KZN55996.1"/>
    <property type="molecule type" value="Genomic_DNA"/>
</dbReference>
<comment type="similarity">
    <text evidence="2">Belongs to the ATP-dependent AMP-binding enzyme family.</text>
</comment>
<dbReference type="FunFam" id="2.30.38.10:FF:000001">
    <property type="entry name" value="Non-ribosomal peptide synthetase PvdI"/>
    <property type="match status" value="1"/>
</dbReference>
<dbReference type="FunFam" id="3.40.50.980:FF:000001">
    <property type="entry name" value="Non-ribosomal peptide synthetase"/>
    <property type="match status" value="1"/>
</dbReference>
<feature type="non-terminal residue" evidence="6">
    <location>
        <position position="565"/>
    </location>
</feature>
<dbReference type="InterPro" id="IPR020806">
    <property type="entry name" value="PKS_PP-bd"/>
</dbReference>
<dbReference type="FunFam" id="3.30.300.30:FF:000010">
    <property type="entry name" value="Enterobactin synthetase component F"/>
    <property type="match status" value="1"/>
</dbReference>
<dbReference type="AlphaFoldDB" id="A0A167GNP0"/>
<dbReference type="SUPFAM" id="SSF47336">
    <property type="entry name" value="ACP-like"/>
    <property type="match status" value="1"/>
</dbReference>
<dbReference type="OrthoDB" id="9803968at2"/>
<dbReference type="Pfam" id="PF13193">
    <property type="entry name" value="AMP-binding_C"/>
    <property type="match status" value="1"/>
</dbReference>
<organism evidence="6 7">
    <name type="scientific">Pseudoalteromonas luteoviolacea H33</name>
    <dbReference type="NCBI Taxonomy" id="1365251"/>
    <lineage>
        <taxon>Bacteria</taxon>
        <taxon>Pseudomonadati</taxon>
        <taxon>Pseudomonadota</taxon>
        <taxon>Gammaproteobacteria</taxon>
        <taxon>Alteromonadales</taxon>
        <taxon>Pseudoalteromonadaceae</taxon>
        <taxon>Pseudoalteromonas</taxon>
    </lineage>
</organism>
<dbReference type="FunFam" id="1.10.1200.10:FF:000005">
    <property type="entry name" value="Nonribosomal peptide synthetase 1"/>
    <property type="match status" value="1"/>
</dbReference>
<dbReference type="Gene3D" id="2.30.38.10">
    <property type="entry name" value="Luciferase, Domain 3"/>
    <property type="match status" value="1"/>
</dbReference>
<dbReference type="Gene3D" id="3.30.300.30">
    <property type="match status" value="1"/>
</dbReference>
<keyword evidence="4" id="KW-0597">Phosphoprotein</keyword>
<evidence type="ECO:0000313" key="6">
    <source>
        <dbReference type="EMBL" id="KZN55996.1"/>
    </source>
</evidence>
<dbReference type="InterPro" id="IPR020845">
    <property type="entry name" value="AMP-binding_CS"/>
</dbReference>
<name>A0A167GNP0_9GAMM</name>
<dbReference type="GO" id="GO:0005737">
    <property type="term" value="C:cytoplasm"/>
    <property type="evidence" value="ECO:0007669"/>
    <property type="project" value="TreeGrafter"/>
</dbReference>
<comment type="caution">
    <text evidence="6">The sequence shown here is derived from an EMBL/GenBank/DDBJ whole genome shotgun (WGS) entry which is preliminary data.</text>
</comment>
<proteinExistence type="inferred from homology"/>
<dbReference type="InterPro" id="IPR045851">
    <property type="entry name" value="AMP-bd_C_sf"/>
</dbReference>
<dbReference type="CDD" id="cd05930">
    <property type="entry name" value="A_NRPS"/>
    <property type="match status" value="1"/>
</dbReference>
<dbReference type="NCBIfam" id="TIGR01733">
    <property type="entry name" value="AA-adenyl-dom"/>
    <property type="match status" value="1"/>
</dbReference>
<dbReference type="InterPro" id="IPR009081">
    <property type="entry name" value="PP-bd_ACP"/>
</dbReference>
<dbReference type="Gene3D" id="1.10.1200.10">
    <property type="entry name" value="ACP-like"/>
    <property type="match status" value="1"/>
</dbReference>
<dbReference type="GO" id="GO:0044550">
    <property type="term" value="P:secondary metabolite biosynthetic process"/>
    <property type="evidence" value="ECO:0007669"/>
    <property type="project" value="TreeGrafter"/>
</dbReference>
<dbReference type="InterPro" id="IPR025110">
    <property type="entry name" value="AMP-bd_C"/>
</dbReference>
<protein>
    <recommendedName>
        <fullName evidence="5">Carrier domain-containing protein</fullName>
    </recommendedName>
</protein>
<dbReference type="PROSITE" id="PS00455">
    <property type="entry name" value="AMP_BINDING"/>
    <property type="match status" value="1"/>
</dbReference>
<evidence type="ECO:0000256" key="2">
    <source>
        <dbReference type="ARBA" id="ARBA00006432"/>
    </source>
</evidence>
<evidence type="ECO:0000256" key="1">
    <source>
        <dbReference type="ARBA" id="ARBA00001957"/>
    </source>
</evidence>
<dbReference type="GO" id="GO:0031177">
    <property type="term" value="F:phosphopantetheine binding"/>
    <property type="evidence" value="ECO:0007669"/>
    <property type="project" value="InterPro"/>
</dbReference>
<dbReference type="InterPro" id="IPR000873">
    <property type="entry name" value="AMP-dep_synth/lig_dom"/>
</dbReference>
<gene>
    <name evidence="6" type="ORF">N476_26270</name>
</gene>
<evidence type="ECO:0000313" key="7">
    <source>
        <dbReference type="Proteomes" id="UP000076503"/>
    </source>
</evidence>
<dbReference type="RefSeq" id="WP_155733153.1">
    <property type="nucleotide sequence ID" value="NZ_AUXZ01000004.1"/>
</dbReference>
<evidence type="ECO:0000259" key="5">
    <source>
        <dbReference type="PROSITE" id="PS50075"/>
    </source>
</evidence>